<dbReference type="InterPro" id="IPR015424">
    <property type="entry name" value="PyrdxlP-dep_Trfase"/>
</dbReference>
<dbReference type="Proteomes" id="UP000887568">
    <property type="component" value="Unplaced"/>
</dbReference>
<dbReference type="GeneID" id="119745488"/>
<dbReference type="InterPro" id="IPR015421">
    <property type="entry name" value="PyrdxlP-dep_Trfase_major"/>
</dbReference>
<dbReference type="Gene3D" id="3.40.640.10">
    <property type="entry name" value="Type I PLP-dependent aspartate aminotransferase-like (Major domain)"/>
    <property type="match status" value="1"/>
</dbReference>
<reference evidence="3" key="1">
    <citation type="submission" date="2022-11" db="UniProtKB">
        <authorList>
            <consortium name="EnsemblMetazoa"/>
        </authorList>
    </citation>
    <scope>IDENTIFICATION</scope>
</reference>
<evidence type="ECO:0000256" key="1">
    <source>
        <dbReference type="ARBA" id="ARBA00022898"/>
    </source>
</evidence>
<dbReference type="AlphaFoldDB" id="A0A914BQM1"/>
<dbReference type="InterPro" id="IPR015422">
    <property type="entry name" value="PyrdxlP-dep_Trfase_small"/>
</dbReference>
<dbReference type="Pfam" id="PF00266">
    <property type="entry name" value="Aminotran_5"/>
    <property type="match status" value="1"/>
</dbReference>
<dbReference type="RefSeq" id="XP_038077787.1">
    <property type="nucleotide sequence ID" value="XM_038221859.1"/>
</dbReference>
<keyword evidence="4" id="KW-1185">Reference proteome</keyword>
<dbReference type="OMA" id="DDHRANG"/>
<accession>A0A914BQM1</accession>
<sequence>MSSAGKRDFGSFHSSNVEELIALAQDDYVPPKLPTDLPNFADYKADPSSIAAFGQEMKNRHFLLEEECTFLNHGAFGAVLKDALTAAQRWQTYIERQPLRFFDRESLPQLVYVVRRLSKFVGCDPTGLVLVPNVTTAMNCVMKSLNFKKGDVIYCLSVTYGAVKKLLRHTAETTSAVIQEETITFPLASKEQIVETVRKSLKPGTRLAVFDHVPSNTAYIQPIKELIDICHERGVPVLIDGAHALGTLPLALDSLGADFYTSNAHKWLCCPKGCAFLHVKREWRGAIRPLVVSHGWGSGFSSEFMWSGLRDYSPFLALHTVLDFWEAVGVDKIRRYNHQLLCDAAELFMKEWKTSLLAPLEMCGSMALVQLPPDAAGNKTKNYDAAEMIQNQLYHEFNIEVPIKAVDGKLYVRISAHIYNELPEYQRLAAAIKSIQT</sequence>
<name>A0A914BQM1_PATMI</name>
<dbReference type="Gene3D" id="3.90.1150.10">
    <property type="entry name" value="Aspartate Aminotransferase, domain 1"/>
    <property type="match status" value="1"/>
</dbReference>
<dbReference type="PANTHER" id="PTHR43092:SF2">
    <property type="entry name" value="HERCYNYLCYSTEINE SULFOXIDE LYASE"/>
    <property type="match status" value="1"/>
</dbReference>
<protein>
    <recommendedName>
        <fullName evidence="2">Aminotransferase class V domain-containing protein</fullName>
    </recommendedName>
</protein>
<feature type="domain" description="Aminotransferase class V" evidence="2">
    <location>
        <begin position="118"/>
        <end position="343"/>
    </location>
</feature>
<organism evidence="3 4">
    <name type="scientific">Patiria miniata</name>
    <name type="common">Bat star</name>
    <name type="synonym">Asterina miniata</name>
    <dbReference type="NCBI Taxonomy" id="46514"/>
    <lineage>
        <taxon>Eukaryota</taxon>
        <taxon>Metazoa</taxon>
        <taxon>Echinodermata</taxon>
        <taxon>Eleutherozoa</taxon>
        <taxon>Asterozoa</taxon>
        <taxon>Asteroidea</taxon>
        <taxon>Valvatacea</taxon>
        <taxon>Valvatida</taxon>
        <taxon>Asterinidae</taxon>
        <taxon>Patiria</taxon>
    </lineage>
</organism>
<dbReference type="PANTHER" id="PTHR43092">
    <property type="entry name" value="L-CYSTEINE DESULFHYDRASE"/>
    <property type="match status" value="1"/>
</dbReference>
<dbReference type="InterPro" id="IPR000192">
    <property type="entry name" value="Aminotrans_V_dom"/>
</dbReference>
<dbReference type="OrthoDB" id="5978656at2759"/>
<keyword evidence="1" id="KW-0663">Pyridoxal phosphate</keyword>
<dbReference type="SUPFAM" id="SSF53383">
    <property type="entry name" value="PLP-dependent transferases"/>
    <property type="match status" value="1"/>
</dbReference>
<evidence type="ECO:0000259" key="2">
    <source>
        <dbReference type="Pfam" id="PF00266"/>
    </source>
</evidence>
<evidence type="ECO:0000313" key="3">
    <source>
        <dbReference type="EnsemblMetazoa" id="XP_038077787.1"/>
    </source>
</evidence>
<dbReference type="EnsemblMetazoa" id="XM_038221859.1">
    <property type="protein sequence ID" value="XP_038077787.1"/>
    <property type="gene ID" value="LOC119745488"/>
</dbReference>
<proteinExistence type="predicted"/>
<evidence type="ECO:0000313" key="4">
    <source>
        <dbReference type="Proteomes" id="UP000887568"/>
    </source>
</evidence>